<dbReference type="PANTHER" id="PTHR30146:SF109">
    <property type="entry name" value="HTH-TYPE TRANSCRIPTIONAL REGULATOR GALS"/>
    <property type="match status" value="1"/>
</dbReference>
<dbReference type="Pfam" id="PF13377">
    <property type="entry name" value="Peripla_BP_3"/>
    <property type="match status" value="1"/>
</dbReference>
<dbReference type="Gene3D" id="1.10.260.40">
    <property type="entry name" value="lambda repressor-like DNA-binding domains"/>
    <property type="match status" value="1"/>
</dbReference>
<evidence type="ECO:0000256" key="3">
    <source>
        <dbReference type="ARBA" id="ARBA00023163"/>
    </source>
</evidence>
<dbReference type="SUPFAM" id="SSF47413">
    <property type="entry name" value="lambda repressor-like DNA-binding domains"/>
    <property type="match status" value="1"/>
</dbReference>
<name>A0A1Y5S980_9RHOB</name>
<dbReference type="OrthoDB" id="8433438at2"/>
<dbReference type="PROSITE" id="PS50932">
    <property type="entry name" value="HTH_LACI_2"/>
    <property type="match status" value="1"/>
</dbReference>
<dbReference type="PANTHER" id="PTHR30146">
    <property type="entry name" value="LACI-RELATED TRANSCRIPTIONAL REPRESSOR"/>
    <property type="match status" value="1"/>
</dbReference>
<dbReference type="GO" id="GO:0000976">
    <property type="term" value="F:transcription cis-regulatory region binding"/>
    <property type="evidence" value="ECO:0007669"/>
    <property type="project" value="TreeGrafter"/>
</dbReference>
<dbReference type="PROSITE" id="PS00356">
    <property type="entry name" value="HTH_LACI_1"/>
    <property type="match status" value="1"/>
</dbReference>
<dbReference type="Proteomes" id="UP000193870">
    <property type="component" value="Unassembled WGS sequence"/>
</dbReference>
<dbReference type="InterPro" id="IPR001387">
    <property type="entry name" value="Cro/C1-type_HTH"/>
</dbReference>
<dbReference type="Gene3D" id="3.40.50.2300">
    <property type="match status" value="2"/>
</dbReference>
<dbReference type="SMART" id="SM00354">
    <property type="entry name" value="HTH_LACI"/>
    <property type="match status" value="1"/>
</dbReference>
<dbReference type="RefSeq" id="WP_085853483.1">
    <property type="nucleotide sequence ID" value="NZ_FOPF01000003.1"/>
</dbReference>
<dbReference type="InterPro" id="IPR046335">
    <property type="entry name" value="LacI/GalR-like_sensor"/>
</dbReference>
<proteinExistence type="predicted"/>
<dbReference type="GO" id="GO:0003700">
    <property type="term" value="F:DNA-binding transcription factor activity"/>
    <property type="evidence" value="ECO:0007669"/>
    <property type="project" value="TreeGrafter"/>
</dbReference>
<gene>
    <name evidence="6" type="primary">galR</name>
    <name evidence="6" type="ORF">PAM7066_01477</name>
</gene>
<dbReference type="AlphaFoldDB" id="A0A1Y5S980"/>
<evidence type="ECO:0000259" key="4">
    <source>
        <dbReference type="PROSITE" id="PS50932"/>
    </source>
</evidence>
<reference evidence="6 7" key="1">
    <citation type="submission" date="2017-03" db="EMBL/GenBank/DDBJ databases">
        <authorList>
            <person name="Afonso C.L."/>
            <person name="Miller P.J."/>
            <person name="Scott M.A."/>
            <person name="Spackman E."/>
            <person name="Goraichik I."/>
            <person name="Dimitrov K.M."/>
            <person name="Suarez D.L."/>
            <person name="Swayne D.E."/>
        </authorList>
    </citation>
    <scope>NUCLEOTIDE SEQUENCE [LARGE SCALE GENOMIC DNA]</scope>
    <source>
        <strain evidence="6 7">CECT 7066</strain>
    </source>
</reference>
<evidence type="ECO:0000259" key="5">
    <source>
        <dbReference type="PROSITE" id="PS50943"/>
    </source>
</evidence>
<dbReference type="CDD" id="cd06270">
    <property type="entry name" value="PBP1_GalS-like"/>
    <property type="match status" value="1"/>
</dbReference>
<keyword evidence="2" id="KW-0238">DNA-binding</keyword>
<dbReference type="CDD" id="cd01392">
    <property type="entry name" value="HTH_LacI"/>
    <property type="match status" value="1"/>
</dbReference>
<evidence type="ECO:0000313" key="6">
    <source>
        <dbReference type="EMBL" id="SLN35333.1"/>
    </source>
</evidence>
<dbReference type="EMBL" id="FWFV01000003">
    <property type="protein sequence ID" value="SLN35333.1"/>
    <property type="molecule type" value="Genomic_DNA"/>
</dbReference>
<evidence type="ECO:0000256" key="2">
    <source>
        <dbReference type="ARBA" id="ARBA00023125"/>
    </source>
</evidence>
<feature type="domain" description="HTH cro/C1-type" evidence="5">
    <location>
        <begin position="8"/>
        <end position="55"/>
    </location>
</feature>
<keyword evidence="7" id="KW-1185">Reference proteome</keyword>
<keyword evidence="3" id="KW-0804">Transcription</keyword>
<dbReference type="InterPro" id="IPR028082">
    <property type="entry name" value="Peripla_BP_I"/>
</dbReference>
<evidence type="ECO:0000313" key="7">
    <source>
        <dbReference type="Proteomes" id="UP000193870"/>
    </source>
</evidence>
<keyword evidence="1" id="KW-0805">Transcription regulation</keyword>
<feature type="domain" description="HTH lacI-type" evidence="4">
    <location>
        <begin position="7"/>
        <end position="61"/>
    </location>
</feature>
<organism evidence="6 7">
    <name type="scientific">Palleronia marisminoris</name>
    <dbReference type="NCBI Taxonomy" id="315423"/>
    <lineage>
        <taxon>Bacteria</taxon>
        <taxon>Pseudomonadati</taxon>
        <taxon>Pseudomonadota</taxon>
        <taxon>Alphaproteobacteria</taxon>
        <taxon>Rhodobacterales</taxon>
        <taxon>Roseobacteraceae</taxon>
        <taxon>Palleronia</taxon>
    </lineage>
</organism>
<sequence>MEEQKTATLKDVAKLAGVGSGTVSRYVSGNGSVSERTAEKIARAINQLKYRPNSIARSLSSRRSEIIGVWVPSLEGPYYQMMIRAIELELRQQGKHMILANAEDATSDEDRLGHIDYLINRDCDGILMSCSQLGDFKLATLTDRYPNLVCINREVEALPGRAFSIDHDLGGRLAARHLHALGHRNVAVITGRLSAQDAKQRHKGFLDEMSRLGNPVAAERVIEGAFSYAGGEQAAETLIGSGIEFTAVFCGNDKVAMVVSARLQASGISVPGQVSVLGYDDVDFAAYTAPALSTIHAPIVEMTQSACRQLLNLTYGLDMPFRERFEPTLCARKSTAPPASAL</sequence>
<protein>
    <submittedName>
        <fullName evidence="6">HTH-type transcriptional regulator GalR</fullName>
    </submittedName>
</protein>
<dbReference type="SUPFAM" id="SSF53822">
    <property type="entry name" value="Periplasmic binding protein-like I"/>
    <property type="match status" value="1"/>
</dbReference>
<dbReference type="PROSITE" id="PS50943">
    <property type="entry name" value="HTH_CROC1"/>
    <property type="match status" value="1"/>
</dbReference>
<accession>A0A1Y5S980</accession>
<dbReference type="STRING" id="315423.SAMN04488020_103197"/>
<evidence type="ECO:0000256" key="1">
    <source>
        <dbReference type="ARBA" id="ARBA00023015"/>
    </source>
</evidence>
<dbReference type="Pfam" id="PF00356">
    <property type="entry name" value="LacI"/>
    <property type="match status" value="1"/>
</dbReference>
<dbReference type="InterPro" id="IPR010982">
    <property type="entry name" value="Lambda_DNA-bd_dom_sf"/>
</dbReference>
<dbReference type="InterPro" id="IPR000843">
    <property type="entry name" value="HTH_LacI"/>
</dbReference>